<sequence>MTTEPHRLQYLEAMGLTAWVARYRLPNAQPTEACEWEPEPAEKGGSRAPGERLHALLEDAAEAPSTSPESSESTARPPAGQGRARALLGDLVPGEAAPASTTSVPSPTPPVSSPAEPPAEALRFTWQVTCLDGRWLLVLPRDAGPSDTEYRLLGNLLRAAGVVPSRPPSFETFRWPQLEGLSVEAPLEEAQEGLRAFLNGRRQRGWVPERLLVFGGDAVLSDLLVLTEGHSGLLSMPVWQGPDLKELAHGAEAKRALWPRMQDWKRDWRGGDEEPRSDA</sequence>
<evidence type="ECO:0000256" key="1">
    <source>
        <dbReference type="SAM" id="MobiDB-lite"/>
    </source>
</evidence>
<protein>
    <recommendedName>
        <fullName evidence="4">Energy transducer TonB</fullName>
    </recommendedName>
</protein>
<feature type="compositionally biased region" description="Basic and acidic residues" evidence="1">
    <location>
        <begin position="40"/>
        <end position="57"/>
    </location>
</feature>
<evidence type="ECO:0000313" key="3">
    <source>
        <dbReference type="Proteomes" id="UP000324260"/>
    </source>
</evidence>
<feature type="region of interest" description="Disordered" evidence="1">
    <location>
        <begin position="29"/>
        <end position="81"/>
    </location>
</feature>
<keyword evidence="3" id="KW-1185">Reference proteome</keyword>
<dbReference type="OrthoDB" id="6362681at2"/>
<feature type="compositionally biased region" description="Low complexity" evidence="1">
    <location>
        <begin position="95"/>
        <end position="105"/>
    </location>
</feature>
<dbReference type="AlphaFoldDB" id="A0A5D9CQT8"/>
<reference evidence="2 3" key="1">
    <citation type="submission" date="2019-08" db="EMBL/GenBank/DDBJ databases">
        <title>Draft Genome Sequence of Halomonas eurihalina Isolated from Preserved Hide-surface.</title>
        <authorList>
            <person name="Hussain S.A."/>
            <person name="Xu A."/>
            <person name="Sarker M."/>
            <person name="Sommers C."/>
        </authorList>
    </citation>
    <scope>NUCLEOTIDE SEQUENCE [LARGE SCALE GENOMIC DNA]</scope>
    <source>
        <strain evidence="2 3">MS1</strain>
    </source>
</reference>
<feature type="compositionally biased region" description="Pro residues" evidence="1">
    <location>
        <begin position="106"/>
        <end position="117"/>
    </location>
</feature>
<comment type="caution">
    <text evidence="2">The sequence shown here is derived from an EMBL/GenBank/DDBJ whole genome shotgun (WGS) entry which is preliminary data.</text>
</comment>
<dbReference type="Proteomes" id="UP000324260">
    <property type="component" value="Unassembled WGS sequence"/>
</dbReference>
<feature type="compositionally biased region" description="Low complexity" evidence="1">
    <location>
        <begin position="62"/>
        <end position="81"/>
    </location>
</feature>
<dbReference type="EMBL" id="VTPU01000020">
    <property type="protein sequence ID" value="TZG32641.1"/>
    <property type="molecule type" value="Genomic_DNA"/>
</dbReference>
<accession>A0A5D9CQT8</accession>
<name>A0A5D9CQT8_HALER</name>
<evidence type="ECO:0000313" key="2">
    <source>
        <dbReference type="EMBL" id="TZG32641.1"/>
    </source>
</evidence>
<gene>
    <name evidence="2" type="ORF">FZZ93_16120</name>
</gene>
<dbReference type="RefSeq" id="WP_149323324.1">
    <property type="nucleotide sequence ID" value="NZ_JARWAH010000002.1"/>
</dbReference>
<evidence type="ECO:0008006" key="4">
    <source>
        <dbReference type="Google" id="ProtNLM"/>
    </source>
</evidence>
<organism evidence="2 3">
    <name type="scientific">Halomonas eurihalina</name>
    <dbReference type="NCBI Taxonomy" id="42566"/>
    <lineage>
        <taxon>Bacteria</taxon>
        <taxon>Pseudomonadati</taxon>
        <taxon>Pseudomonadota</taxon>
        <taxon>Gammaproteobacteria</taxon>
        <taxon>Oceanospirillales</taxon>
        <taxon>Halomonadaceae</taxon>
        <taxon>Halomonas</taxon>
    </lineage>
</organism>
<proteinExistence type="predicted"/>
<feature type="region of interest" description="Disordered" evidence="1">
    <location>
        <begin position="95"/>
        <end position="118"/>
    </location>
</feature>